<dbReference type="InterPro" id="IPR007791">
    <property type="entry name" value="DjlA_N"/>
</dbReference>
<accession>A0A3B0ZVP4</accession>
<dbReference type="CDD" id="cd07313">
    <property type="entry name" value="terB_like_2"/>
    <property type="match status" value="1"/>
</dbReference>
<sequence length="150" mass="17636">MLKAIQKYFDLHITIESEVEVSHQLKLATTALLIEMMLQDNHIDQNEIIAIKESIRSSFNLSQQQSQSLYEIAEQEQRNATDYHQFTRLIAKNYSNEQKLQVIENLWKVAYSDGKLDSLEEHMLRRISDLIYVAHSDFIRIKLKVLESLK</sequence>
<name>A0A3B0ZVP4_9ZZZZ</name>
<feature type="domain" description="Co-chaperone DjlA N-terminal" evidence="1">
    <location>
        <begin position="27"/>
        <end position="142"/>
    </location>
</feature>
<reference evidence="2" key="1">
    <citation type="submission" date="2018-06" db="EMBL/GenBank/DDBJ databases">
        <authorList>
            <person name="Zhirakovskaya E."/>
        </authorList>
    </citation>
    <scope>NUCLEOTIDE SEQUENCE</scope>
</reference>
<dbReference type="Pfam" id="PF05099">
    <property type="entry name" value="TerB"/>
    <property type="match status" value="1"/>
</dbReference>
<proteinExistence type="predicted"/>
<organism evidence="2">
    <name type="scientific">hydrothermal vent metagenome</name>
    <dbReference type="NCBI Taxonomy" id="652676"/>
    <lineage>
        <taxon>unclassified sequences</taxon>
        <taxon>metagenomes</taxon>
        <taxon>ecological metagenomes</taxon>
    </lineage>
</organism>
<gene>
    <name evidence="2" type="ORF">MNBD_GAMMA22-2387</name>
</gene>
<evidence type="ECO:0000259" key="1">
    <source>
        <dbReference type="Pfam" id="PF05099"/>
    </source>
</evidence>
<dbReference type="Gene3D" id="1.10.3680.10">
    <property type="entry name" value="TerB-like"/>
    <property type="match status" value="1"/>
</dbReference>
<protein>
    <recommendedName>
        <fullName evidence="1">Co-chaperone DjlA N-terminal domain-containing protein</fullName>
    </recommendedName>
</protein>
<dbReference type="AlphaFoldDB" id="A0A3B0ZVP4"/>
<dbReference type="SUPFAM" id="SSF158682">
    <property type="entry name" value="TerB-like"/>
    <property type="match status" value="1"/>
</dbReference>
<evidence type="ECO:0000313" key="2">
    <source>
        <dbReference type="EMBL" id="VAW92163.1"/>
    </source>
</evidence>
<dbReference type="EMBL" id="UOFS01000011">
    <property type="protein sequence ID" value="VAW92163.1"/>
    <property type="molecule type" value="Genomic_DNA"/>
</dbReference>
<dbReference type="InterPro" id="IPR029024">
    <property type="entry name" value="TerB-like"/>
</dbReference>